<organism evidence="1 2">
    <name type="scientific">Smallanthus sonchifolius</name>
    <dbReference type="NCBI Taxonomy" id="185202"/>
    <lineage>
        <taxon>Eukaryota</taxon>
        <taxon>Viridiplantae</taxon>
        <taxon>Streptophyta</taxon>
        <taxon>Embryophyta</taxon>
        <taxon>Tracheophyta</taxon>
        <taxon>Spermatophyta</taxon>
        <taxon>Magnoliopsida</taxon>
        <taxon>eudicotyledons</taxon>
        <taxon>Gunneridae</taxon>
        <taxon>Pentapetalae</taxon>
        <taxon>asterids</taxon>
        <taxon>campanulids</taxon>
        <taxon>Asterales</taxon>
        <taxon>Asteraceae</taxon>
        <taxon>Asteroideae</taxon>
        <taxon>Heliantheae alliance</taxon>
        <taxon>Millerieae</taxon>
        <taxon>Smallanthus</taxon>
    </lineage>
</organism>
<evidence type="ECO:0000313" key="1">
    <source>
        <dbReference type="EMBL" id="KAI3695892.1"/>
    </source>
</evidence>
<comment type="caution">
    <text evidence="1">The sequence shown here is derived from an EMBL/GenBank/DDBJ whole genome shotgun (WGS) entry which is preliminary data.</text>
</comment>
<protein>
    <submittedName>
        <fullName evidence="1">Uncharacterized protein</fullName>
    </submittedName>
</protein>
<dbReference type="EMBL" id="CM042043">
    <property type="protein sequence ID" value="KAI3695892.1"/>
    <property type="molecule type" value="Genomic_DNA"/>
</dbReference>
<evidence type="ECO:0000313" key="2">
    <source>
        <dbReference type="Proteomes" id="UP001056120"/>
    </source>
</evidence>
<proteinExistence type="predicted"/>
<accession>A0ACB8ZE69</accession>
<gene>
    <name evidence="1" type="ORF">L1987_78896</name>
</gene>
<dbReference type="Proteomes" id="UP001056120">
    <property type="component" value="Linkage Group LG26"/>
</dbReference>
<keyword evidence="2" id="KW-1185">Reference proteome</keyword>
<reference evidence="2" key="1">
    <citation type="journal article" date="2022" name="Mol. Ecol. Resour.">
        <title>The genomes of chicory, endive, great burdock and yacon provide insights into Asteraceae palaeo-polyploidization history and plant inulin production.</title>
        <authorList>
            <person name="Fan W."/>
            <person name="Wang S."/>
            <person name="Wang H."/>
            <person name="Wang A."/>
            <person name="Jiang F."/>
            <person name="Liu H."/>
            <person name="Zhao H."/>
            <person name="Xu D."/>
            <person name="Zhang Y."/>
        </authorList>
    </citation>
    <scope>NUCLEOTIDE SEQUENCE [LARGE SCALE GENOMIC DNA]</scope>
    <source>
        <strain evidence="2">cv. Yunnan</strain>
    </source>
</reference>
<sequence length="85" mass="9913">MPINFLLHSMFAYVESSMSIEDDSCSYVSETYLTNLFFYPRRSELSFLPSNTQELQYFICGFTTSDQICSLPYTLNALKQPVYTY</sequence>
<name>A0ACB8ZE69_9ASTR</name>
<reference evidence="1 2" key="2">
    <citation type="journal article" date="2022" name="Mol. Ecol. Resour.">
        <title>The genomes of chicory, endive, great burdock and yacon provide insights into Asteraceae paleo-polyploidization history and plant inulin production.</title>
        <authorList>
            <person name="Fan W."/>
            <person name="Wang S."/>
            <person name="Wang H."/>
            <person name="Wang A."/>
            <person name="Jiang F."/>
            <person name="Liu H."/>
            <person name="Zhao H."/>
            <person name="Xu D."/>
            <person name="Zhang Y."/>
        </authorList>
    </citation>
    <scope>NUCLEOTIDE SEQUENCE [LARGE SCALE GENOMIC DNA]</scope>
    <source>
        <strain evidence="2">cv. Yunnan</strain>
        <tissue evidence="1">Leaves</tissue>
    </source>
</reference>